<reference evidence="1 2" key="1">
    <citation type="submission" date="2019-11" db="EMBL/GenBank/DDBJ databases">
        <title>Type strains purchased from KCTC, JCM and DSMZ.</title>
        <authorList>
            <person name="Lu H."/>
        </authorList>
    </citation>
    <scope>NUCLEOTIDE SEQUENCE [LARGE SCALE GENOMIC DNA]</scope>
    <source>
        <strain evidence="1 2">JCM 31587</strain>
    </source>
</reference>
<name>A0A6L6QEC2_9BURK</name>
<dbReference type="AlphaFoldDB" id="A0A6L6QEC2"/>
<evidence type="ECO:0000313" key="2">
    <source>
        <dbReference type="Proteomes" id="UP000472320"/>
    </source>
</evidence>
<gene>
    <name evidence="1" type="ORF">GM658_05280</name>
</gene>
<sequence>MISYYVAPARPGARHAALLRFDLEVCRIAAGNRPRGTAPCRQGGRRDKEFALTPSARTTAANYDERRKKGRDESHWSSKLFDFISRIAGFRNRWAGRRFL</sequence>
<comment type="caution">
    <text evidence="1">The sequence shown here is derived from an EMBL/GenBank/DDBJ whole genome shotgun (WGS) entry which is preliminary data.</text>
</comment>
<accession>A0A6L6QEC2</accession>
<keyword evidence="2" id="KW-1185">Reference proteome</keyword>
<proteinExistence type="predicted"/>
<evidence type="ECO:0000313" key="1">
    <source>
        <dbReference type="EMBL" id="MTW10006.1"/>
    </source>
</evidence>
<dbReference type="EMBL" id="WNKX01000003">
    <property type="protein sequence ID" value="MTW10006.1"/>
    <property type="molecule type" value="Genomic_DNA"/>
</dbReference>
<organism evidence="1 2">
    <name type="scientific">Massilia eburnea</name>
    <dbReference type="NCBI Taxonomy" id="1776165"/>
    <lineage>
        <taxon>Bacteria</taxon>
        <taxon>Pseudomonadati</taxon>
        <taxon>Pseudomonadota</taxon>
        <taxon>Betaproteobacteria</taxon>
        <taxon>Burkholderiales</taxon>
        <taxon>Oxalobacteraceae</taxon>
        <taxon>Telluria group</taxon>
        <taxon>Massilia</taxon>
    </lineage>
</organism>
<dbReference type="RefSeq" id="WP_155452956.1">
    <property type="nucleotide sequence ID" value="NZ_WNKX01000003.1"/>
</dbReference>
<dbReference type="Proteomes" id="UP000472320">
    <property type="component" value="Unassembled WGS sequence"/>
</dbReference>
<protein>
    <submittedName>
        <fullName evidence="1">Uncharacterized protein</fullName>
    </submittedName>
</protein>